<dbReference type="AlphaFoldDB" id="A0A1H1VPX6"/>
<dbReference type="STRING" id="1136497.SAMN04489752_2705"/>
<accession>A0A1H1VPX6</accession>
<proteinExistence type="predicted"/>
<keyword evidence="2" id="KW-1185">Reference proteome</keyword>
<name>A0A1H1VPX6_9MICO</name>
<dbReference type="EMBL" id="LT629766">
    <property type="protein sequence ID" value="SDS86119.1"/>
    <property type="molecule type" value="Genomic_DNA"/>
</dbReference>
<sequence length="142" mass="15364">MHVPIVTDLPEGIDTLGSWQHEGLPVQVHPGNLGWYQCFGSQALASALRVWAHDGYALTEAGWTPDELWTVLHRRLAGLVPSTSLRLEAVAEDDIADRISVEATAIPSSSLTIERWAATAAVAAYRAAGMSVLDEVTDFCRP</sequence>
<gene>
    <name evidence="1" type="ORF">SAMN04489752_2705</name>
</gene>
<evidence type="ECO:0000313" key="2">
    <source>
        <dbReference type="Proteomes" id="UP000199597"/>
    </source>
</evidence>
<organism evidence="1 2">
    <name type="scientific">Brevibacterium siliguriense</name>
    <dbReference type="NCBI Taxonomy" id="1136497"/>
    <lineage>
        <taxon>Bacteria</taxon>
        <taxon>Bacillati</taxon>
        <taxon>Actinomycetota</taxon>
        <taxon>Actinomycetes</taxon>
        <taxon>Micrococcales</taxon>
        <taxon>Brevibacteriaceae</taxon>
        <taxon>Brevibacterium</taxon>
    </lineage>
</organism>
<reference evidence="2" key="1">
    <citation type="submission" date="2016-10" db="EMBL/GenBank/DDBJ databases">
        <authorList>
            <person name="Varghese N."/>
            <person name="Submissions S."/>
        </authorList>
    </citation>
    <scope>NUCLEOTIDE SEQUENCE [LARGE SCALE GENOMIC DNA]</scope>
    <source>
        <strain evidence="2">DSM 23676</strain>
    </source>
</reference>
<dbReference type="Proteomes" id="UP000199597">
    <property type="component" value="Chromosome I"/>
</dbReference>
<protein>
    <submittedName>
        <fullName evidence="1">Uncharacterized protein</fullName>
    </submittedName>
</protein>
<evidence type="ECO:0000313" key="1">
    <source>
        <dbReference type="EMBL" id="SDS86119.1"/>
    </source>
</evidence>